<dbReference type="AlphaFoldDB" id="A0AAV2Z697"/>
<keyword evidence="2" id="KW-1185">Reference proteome</keyword>
<accession>A0AAV2Z697</accession>
<feature type="non-terminal residue" evidence="1">
    <location>
        <position position="1"/>
    </location>
</feature>
<reference evidence="1" key="1">
    <citation type="submission" date="2022-11" db="EMBL/GenBank/DDBJ databases">
        <authorList>
            <person name="Morgan W.R."/>
            <person name="Tartar A."/>
        </authorList>
    </citation>
    <scope>NUCLEOTIDE SEQUENCE</scope>
    <source>
        <strain evidence="1">ARSEF 373</strain>
    </source>
</reference>
<name>A0AAV2Z697_9STRA</name>
<evidence type="ECO:0000313" key="2">
    <source>
        <dbReference type="Proteomes" id="UP001146120"/>
    </source>
</evidence>
<sequence>CGACLLVLASRVEVRPRRNDTFVIGQFRWCLVPTAKCSLHAVHPGAHFPSSVSR</sequence>
<comment type="caution">
    <text evidence="1">The sequence shown here is derived from an EMBL/GenBank/DDBJ whole genome shotgun (WGS) entry which is preliminary data.</text>
</comment>
<gene>
    <name evidence="1" type="ORF">N0F65_002932</name>
</gene>
<proteinExistence type="predicted"/>
<evidence type="ECO:0000313" key="1">
    <source>
        <dbReference type="EMBL" id="DBA01816.1"/>
    </source>
</evidence>
<reference evidence="1" key="2">
    <citation type="journal article" date="2023" name="Microbiol Resour">
        <title>Decontamination and Annotation of the Draft Genome Sequence of the Oomycete Lagenidium giganteum ARSEF 373.</title>
        <authorList>
            <person name="Morgan W.R."/>
            <person name="Tartar A."/>
        </authorList>
    </citation>
    <scope>NUCLEOTIDE SEQUENCE</scope>
    <source>
        <strain evidence="1">ARSEF 373</strain>
    </source>
</reference>
<protein>
    <submittedName>
        <fullName evidence="1">Uncharacterized protein</fullName>
    </submittedName>
</protein>
<dbReference type="EMBL" id="DAKRPA010000041">
    <property type="protein sequence ID" value="DBA01816.1"/>
    <property type="molecule type" value="Genomic_DNA"/>
</dbReference>
<organism evidence="1 2">
    <name type="scientific">Lagenidium giganteum</name>
    <dbReference type="NCBI Taxonomy" id="4803"/>
    <lineage>
        <taxon>Eukaryota</taxon>
        <taxon>Sar</taxon>
        <taxon>Stramenopiles</taxon>
        <taxon>Oomycota</taxon>
        <taxon>Peronosporomycetes</taxon>
        <taxon>Pythiales</taxon>
        <taxon>Pythiaceae</taxon>
    </lineage>
</organism>
<dbReference type="Proteomes" id="UP001146120">
    <property type="component" value="Unassembled WGS sequence"/>
</dbReference>